<evidence type="ECO:0000313" key="1">
    <source>
        <dbReference type="EMBL" id="KAK9275204.1"/>
    </source>
</evidence>
<comment type="caution">
    <text evidence="1">The sequence shown here is derived from an EMBL/GenBank/DDBJ whole genome shotgun (WGS) entry which is preliminary data.</text>
</comment>
<reference evidence="1 2" key="1">
    <citation type="journal article" date="2024" name="Plant J.">
        <title>Genome sequences and population genomics reveal climatic adaptation and genomic divergence between two closely related sweetgum species.</title>
        <authorList>
            <person name="Xu W.Q."/>
            <person name="Ren C.Q."/>
            <person name="Zhang X.Y."/>
            <person name="Comes H.P."/>
            <person name="Liu X.H."/>
            <person name="Li Y.G."/>
            <person name="Kettle C.J."/>
            <person name="Jalonen R."/>
            <person name="Gaisberger H."/>
            <person name="Ma Y.Z."/>
            <person name="Qiu Y.X."/>
        </authorList>
    </citation>
    <scope>NUCLEOTIDE SEQUENCE [LARGE SCALE GENOMIC DNA]</scope>
    <source>
        <strain evidence="1">Hangzhou</strain>
    </source>
</reference>
<dbReference type="PANTHER" id="PTHR37227">
    <property type="entry name" value="OS01G0219000 PROTEIN"/>
    <property type="match status" value="1"/>
</dbReference>
<dbReference type="EMBL" id="JBBPBK010000011">
    <property type="protein sequence ID" value="KAK9275204.1"/>
    <property type="molecule type" value="Genomic_DNA"/>
</dbReference>
<name>A0AAP0RD00_LIQFO</name>
<proteinExistence type="predicted"/>
<sequence>MERKGLGDGSGGSSLLRGLDYFPSGSVIDGLPAALLGRCQVRNIKGTVCVSWPEFGASATSLVKSLLLKDVLPSLEFSANGDVEGELLKFGRIKDHPVDSELYT</sequence>
<protein>
    <submittedName>
        <fullName evidence="1">Uncharacterized protein</fullName>
    </submittedName>
</protein>
<accession>A0AAP0RD00</accession>
<evidence type="ECO:0000313" key="2">
    <source>
        <dbReference type="Proteomes" id="UP001415857"/>
    </source>
</evidence>
<dbReference type="Proteomes" id="UP001415857">
    <property type="component" value="Unassembled WGS sequence"/>
</dbReference>
<gene>
    <name evidence="1" type="ORF">L1049_022466</name>
</gene>
<organism evidence="1 2">
    <name type="scientific">Liquidambar formosana</name>
    <name type="common">Formosan gum</name>
    <dbReference type="NCBI Taxonomy" id="63359"/>
    <lineage>
        <taxon>Eukaryota</taxon>
        <taxon>Viridiplantae</taxon>
        <taxon>Streptophyta</taxon>
        <taxon>Embryophyta</taxon>
        <taxon>Tracheophyta</taxon>
        <taxon>Spermatophyta</taxon>
        <taxon>Magnoliopsida</taxon>
        <taxon>eudicotyledons</taxon>
        <taxon>Gunneridae</taxon>
        <taxon>Pentapetalae</taxon>
        <taxon>Saxifragales</taxon>
        <taxon>Altingiaceae</taxon>
        <taxon>Liquidambar</taxon>
    </lineage>
</organism>
<keyword evidence="2" id="KW-1185">Reference proteome</keyword>
<dbReference type="PANTHER" id="PTHR37227:SF2">
    <property type="entry name" value="OS01G0219000 PROTEIN"/>
    <property type="match status" value="1"/>
</dbReference>
<dbReference type="AlphaFoldDB" id="A0AAP0RD00"/>